<dbReference type="GO" id="GO:0000976">
    <property type="term" value="F:transcription cis-regulatory region binding"/>
    <property type="evidence" value="ECO:0007669"/>
    <property type="project" value="TreeGrafter"/>
</dbReference>
<evidence type="ECO:0000313" key="6">
    <source>
        <dbReference type="Proteomes" id="UP000236327"/>
    </source>
</evidence>
<dbReference type="Gene3D" id="3.40.50.2300">
    <property type="match status" value="2"/>
</dbReference>
<dbReference type="InterPro" id="IPR010982">
    <property type="entry name" value="Lambda_DNA-bd_dom_sf"/>
</dbReference>
<dbReference type="InterPro" id="IPR028082">
    <property type="entry name" value="Peripla_BP_I"/>
</dbReference>
<proteinExistence type="predicted"/>
<dbReference type="InterPro" id="IPR000843">
    <property type="entry name" value="HTH_LacI"/>
</dbReference>
<dbReference type="CDD" id="cd01545">
    <property type="entry name" value="PBP1_SalR"/>
    <property type="match status" value="1"/>
</dbReference>
<evidence type="ECO:0000313" key="5">
    <source>
        <dbReference type="EMBL" id="PNU06801.1"/>
    </source>
</evidence>
<accession>A0A2K2G6Y5</accession>
<dbReference type="PANTHER" id="PTHR30146:SF153">
    <property type="entry name" value="LACTOSE OPERON REPRESSOR"/>
    <property type="match status" value="1"/>
</dbReference>
<gene>
    <name evidence="5" type="ORF">A8V01_01055</name>
</gene>
<organism evidence="5 6">
    <name type="scientific">Novosphingobium guangzhouense</name>
    <dbReference type="NCBI Taxonomy" id="1850347"/>
    <lineage>
        <taxon>Bacteria</taxon>
        <taxon>Pseudomonadati</taxon>
        <taxon>Pseudomonadota</taxon>
        <taxon>Alphaproteobacteria</taxon>
        <taxon>Sphingomonadales</taxon>
        <taxon>Sphingomonadaceae</taxon>
        <taxon>Novosphingobium</taxon>
    </lineage>
</organism>
<keyword evidence="3" id="KW-0804">Transcription</keyword>
<dbReference type="OrthoDB" id="7939625at2"/>
<dbReference type="SUPFAM" id="SSF47413">
    <property type="entry name" value="lambda repressor-like DNA-binding domains"/>
    <property type="match status" value="1"/>
</dbReference>
<reference evidence="5 6" key="1">
    <citation type="submission" date="2016-05" db="EMBL/GenBank/DDBJ databases">
        <title>Complete genome sequence of Novosphingobium guangzhouense SA925(T).</title>
        <authorList>
            <person name="Sha S."/>
        </authorList>
    </citation>
    <scope>NUCLEOTIDE SEQUENCE [LARGE SCALE GENOMIC DNA]</scope>
    <source>
        <strain evidence="5 6">SA925</strain>
    </source>
</reference>
<sequence>MKKVTITDVARHAGVSIKSVSRVINDEPSVRPALKAKVDQAVAELGYRPNFAARALAAGRSFFLGVLFDNPSASYTLQVINGAYAACRAAGYQLVIENIDAAARDVSAQMEDILHSSRLDGMIVTPPACDSEAVLTALETKGLPYVLLAPGHEEPGASSVASNDAAGVFELVRHLWGLGHRRFGLINGPATHGASHWRREAFLNALAERGADPATVVMADGEFNFSSGIGAGLHILRQTPRPTAIFAQNDDMAAGVFAAAAQLGIKIPDDLSVVGFDDSWIAKSVWPELTTSRQPIWEMTEAAVQLLLNRRKGEKGGNQMFECTLVARGSTAPPRG</sequence>
<dbReference type="SMART" id="SM00354">
    <property type="entry name" value="HTH_LACI"/>
    <property type="match status" value="1"/>
</dbReference>
<dbReference type="PRINTS" id="PR00036">
    <property type="entry name" value="HTHLACI"/>
</dbReference>
<comment type="caution">
    <text evidence="5">The sequence shown here is derived from an EMBL/GenBank/DDBJ whole genome shotgun (WGS) entry which is preliminary data.</text>
</comment>
<dbReference type="Pfam" id="PF13377">
    <property type="entry name" value="Peripla_BP_3"/>
    <property type="match status" value="1"/>
</dbReference>
<evidence type="ECO:0000256" key="1">
    <source>
        <dbReference type="ARBA" id="ARBA00023015"/>
    </source>
</evidence>
<dbReference type="EMBL" id="LYMM01000001">
    <property type="protein sequence ID" value="PNU06801.1"/>
    <property type="molecule type" value="Genomic_DNA"/>
</dbReference>
<dbReference type="SUPFAM" id="SSF53822">
    <property type="entry name" value="Periplasmic binding protein-like I"/>
    <property type="match status" value="1"/>
</dbReference>
<keyword evidence="2" id="KW-0238">DNA-binding</keyword>
<feature type="domain" description="HTH lacI-type" evidence="4">
    <location>
        <begin position="4"/>
        <end position="58"/>
    </location>
</feature>
<dbReference type="PROSITE" id="PS50932">
    <property type="entry name" value="HTH_LACI_2"/>
    <property type="match status" value="1"/>
</dbReference>
<evidence type="ECO:0000256" key="3">
    <source>
        <dbReference type="ARBA" id="ARBA00023163"/>
    </source>
</evidence>
<dbReference type="RefSeq" id="WP_103094092.1">
    <property type="nucleotide sequence ID" value="NZ_LYMM01000001.1"/>
</dbReference>
<dbReference type="PROSITE" id="PS00356">
    <property type="entry name" value="HTH_LACI_1"/>
    <property type="match status" value="1"/>
</dbReference>
<dbReference type="InterPro" id="IPR046335">
    <property type="entry name" value="LacI/GalR-like_sensor"/>
</dbReference>
<keyword evidence="1" id="KW-0805">Transcription regulation</keyword>
<protein>
    <recommendedName>
        <fullName evidence="4">HTH lacI-type domain-containing protein</fullName>
    </recommendedName>
</protein>
<name>A0A2K2G6Y5_9SPHN</name>
<dbReference type="CDD" id="cd01392">
    <property type="entry name" value="HTH_LacI"/>
    <property type="match status" value="1"/>
</dbReference>
<evidence type="ECO:0000259" key="4">
    <source>
        <dbReference type="PROSITE" id="PS50932"/>
    </source>
</evidence>
<keyword evidence="6" id="KW-1185">Reference proteome</keyword>
<dbReference type="PANTHER" id="PTHR30146">
    <property type="entry name" value="LACI-RELATED TRANSCRIPTIONAL REPRESSOR"/>
    <property type="match status" value="1"/>
</dbReference>
<dbReference type="AlphaFoldDB" id="A0A2K2G6Y5"/>
<evidence type="ECO:0000256" key="2">
    <source>
        <dbReference type="ARBA" id="ARBA00023125"/>
    </source>
</evidence>
<dbReference type="Pfam" id="PF00356">
    <property type="entry name" value="LacI"/>
    <property type="match status" value="1"/>
</dbReference>
<dbReference type="Gene3D" id="1.10.260.40">
    <property type="entry name" value="lambda repressor-like DNA-binding domains"/>
    <property type="match status" value="1"/>
</dbReference>
<dbReference type="GO" id="GO:0003700">
    <property type="term" value="F:DNA-binding transcription factor activity"/>
    <property type="evidence" value="ECO:0007669"/>
    <property type="project" value="TreeGrafter"/>
</dbReference>
<dbReference type="Proteomes" id="UP000236327">
    <property type="component" value="Unassembled WGS sequence"/>
</dbReference>